<keyword evidence="11" id="KW-1185">Reference proteome</keyword>
<dbReference type="SMART" id="SM00382">
    <property type="entry name" value="AAA"/>
    <property type="match status" value="2"/>
</dbReference>
<dbReference type="Proteomes" id="UP001164726">
    <property type="component" value="Chromosome"/>
</dbReference>
<feature type="domain" description="ABC transporter" evidence="9">
    <location>
        <begin position="296"/>
        <end position="523"/>
    </location>
</feature>
<evidence type="ECO:0000256" key="7">
    <source>
        <dbReference type="ARBA" id="ARBA00022967"/>
    </source>
</evidence>
<dbReference type="PANTHER" id="PTHR43553">
    <property type="entry name" value="HEAVY METAL TRANSPORTER"/>
    <property type="match status" value="1"/>
</dbReference>
<evidence type="ECO:0000256" key="2">
    <source>
        <dbReference type="ARBA" id="ARBA00005417"/>
    </source>
</evidence>
<dbReference type="FunFam" id="3.40.50.300:FF:000224">
    <property type="entry name" value="Energy-coupling factor transporter ATP-binding protein EcfA"/>
    <property type="match status" value="1"/>
</dbReference>
<keyword evidence="5" id="KW-0547">Nucleotide-binding</keyword>
<dbReference type="PROSITE" id="PS50893">
    <property type="entry name" value="ABC_TRANSPORTER_2"/>
    <property type="match status" value="2"/>
</dbReference>
<dbReference type="PROSITE" id="PS00675">
    <property type="entry name" value="SIGMA54_INTERACT_1"/>
    <property type="match status" value="1"/>
</dbReference>
<gene>
    <name evidence="10" type="ORF">OE105_11905</name>
</gene>
<protein>
    <submittedName>
        <fullName evidence="10">Energy-coupling factor transporter ATPase</fullName>
    </submittedName>
</protein>
<dbReference type="SUPFAM" id="SSF52540">
    <property type="entry name" value="P-loop containing nucleoside triphosphate hydrolases"/>
    <property type="match status" value="2"/>
</dbReference>
<dbReference type="InterPro" id="IPR003439">
    <property type="entry name" value="ABC_transporter-like_ATP-bd"/>
</dbReference>
<dbReference type="InterPro" id="IPR050095">
    <property type="entry name" value="ECF_ABC_transporter_ATP-bd"/>
</dbReference>
<dbReference type="InterPro" id="IPR017871">
    <property type="entry name" value="ABC_transporter-like_CS"/>
</dbReference>
<keyword evidence="7" id="KW-1278">Translocase</keyword>
<evidence type="ECO:0000256" key="4">
    <source>
        <dbReference type="ARBA" id="ARBA00022475"/>
    </source>
</evidence>
<feature type="domain" description="ABC transporter" evidence="9">
    <location>
        <begin position="4"/>
        <end position="242"/>
    </location>
</feature>
<dbReference type="GO" id="GO:0043190">
    <property type="term" value="C:ATP-binding cassette (ABC) transporter complex"/>
    <property type="evidence" value="ECO:0007669"/>
    <property type="project" value="TreeGrafter"/>
</dbReference>
<comment type="similarity">
    <text evidence="2">Belongs to the ABC transporter superfamily.</text>
</comment>
<evidence type="ECO:0000256" key="6">
    <source>
        <dbReference type="ARBA" id="ARBA00022840"/>
    </source>
</evidence>
<evidence type="ECO:0000313" key="11">
    <source>
        <dbReference type="Proteomes" id="UP001164726"/>
    </source>
</evidence>
<dbReference type="GO" id="GO:0042626">
    <property type="term" value="F:ATPase-coupled transmembrane transporter activity"/>
    <property type="evidence" value="ECO:0007669"/>
    <property type="project" value="TreeGrafter"/>
</dbReference>
<evidence type="ECO:0000313" key="10">
    <source>
        <dbReference type="EMBL" id="WAA12253.1"/>
    </source>
</evidence>
<comment type="subcellular location">
    <subcellularLocation>
        <location evidence="1">Cell membrane</location>
        <topology evidence="1">Peripheral membrane protein</topology>
    </subcellularLocation>
</comment>
<dbReference type="InterPro" id="IPR003593">
    <property type="entry name" value="AAA+_ATPase"/>
</dbReference>
<evidence type="ECO:0000256" key="8">
    <source>
        <dbReference type="ARBA" id="ARBA00023136"/>
    </source>
</evidence>
<dbReference type="InterPro" id="IPR025662">
    <property type="entry name" value="Sigma_54_int_dom_ATP-bd_1"/>
</dbReference>
<dbReference type="Gene3D" id="3.40.50.300">
    <property type="entry name" value="P-loop containing nucleotide triphosphate hydrolases"/>
    <property type="match status" value="2"/>
</dbReference>
<dbReference type="PANTHER" id="PTHR43553:SF27">
    <property type="entry name" value="ENERGY-COUPLING FACTOR TRANSPORTER ATP-BINDING PROTEIN ECFA2"/>
    <property type="match status" value="1"/>
</dbReference>
<accession>A0A9E8LYR3</accession>
<dbReference type="GO" id="GO:0016887">
    <property type="term" value="F:ATP hydrolysis activity"/>
    <property type="evidence" value="ECO:0007669"/>
    <property type="project" value="InterPro"/>
</dbReference>
<keyword evidence="4" id="KW-1003">Cell membrane</keyword>
<evidence type="ECO:0000256" key="1">
    <source>
        <dbReference type="ARBA" id="ARBA00004202"/>
    </source>
</evidence>
<keyword evidence="8" id="KW-0472">Membrane</keyword>
<dbReference type="EMBL" id="CP106877">
    <property type="protein sequence ID" value="WAA12253.1"/>
    <property type="molecule type" value="Genomic_DNA"/>
</dbReference>
<dbReference type="CDD" id="cd03225">
    <property type="entry name" value="ABC_cobalt_CbiO_domain1"/>
    <property type="match status" value="2"/>
</dbReference>
<keyword evidence="6" id="KW-0067">ATP-binding</keyword>
<dbReference type="InterPro" id="IPR015856">
    <property type="entry name" value="ABC_transpr_CbiO/EcfA_su"/>
</dbReference>
<dbReference type="InterPro" id="IPR027417">
    <property type="entry name" value="P-loop_NTPase"/>
</dbReference>
<name>A0A9E8LYR3_9BACI</name>
<evidence type="ECO:0000256" key="5">
    <source>
        <dbReference type="ARBA" id="ARBA00022741"/>
    </source>
</evidence>
<evidence type="ECO:0000259" key="9">
    <source>
        <dbReference type="PROSITE" id="PS50893"/>
    </source>
</evidence>
<dbReference type="RefSeq" id="WP_275420391.1">
    <property type="nucleotide sequence ID" value="NZ_CP106877.1"/>
</dbReference>
<evidence type="ECO:0000256" key="3">
    <source>
        <dbReference type="ARBA" id="ARBA00022448"/>
    </source>
</evidence>
<proteinExistence type="inferred from homology"/>
<dbReference type="GO" id="GO:0015087">
    <property type="term" value="F:cobalt ion transmembrane transporter activity"/>
    <property type="evidence" value="ECO:0007669"/>
    <property type="project" value="UniProtKB-ARBA"/>
</dbReference>
<dbReference type="Pfam" id="PF00005">
    <property type="entry name" value="ABC_tran"/>
    <property type="match status" value="2"/>
</dbReference>
<reference evidence="10" key="1">
    <citation type="submission" date="2022-09" db="EMBL/GenBank/DDBJ databases">
        <title>Complete Genomes of Fervidibacillus albus and Fervidibacillus halotolerans isolated from tidal flat sediments.</title>
        <authorList>
            <person name="Kwon K.K."/>
            <person name="Yang S.-H."/>
            <person name="Park M.J."/>
            <person name="Oh H.-M."/>
        </authorList>
    </citation>
    <scope>NUCLEOTIDE SEQUENCE</scope>
    <source>
        <strain evidence="10">MEBiC13594</strain>
    </source>
</reference>
<dbReference type="KEGG" id="fhl:OE105_11905"/>
<organism evidence="10 11">
    <name type="scientific">Fervidibacillus halotolerans</name>
    <dbReference type="NCBI Taxonomy" id="2980027"/>
    <lineage>
        <taxon>Bacteria</taxon>
        <taxon>Bacillati</taxon>
        <taxon>Bacillota</taxon>
        <taxon>Bacilli</taxon>
        <taxon>Bacillales</taxon>
        <taxon>Bacillaceae</taxon>
        <taxon>Fervidibacillus</taxon>
    </lineage>
</organism>
<dbReference type="NCBIfam" id="NF010167">
    <property type="entry name" value="PRK13648.1"/>
    <property type="match status" value="2"/>
</dbReference>
<dbReference type="AlphaFoldDB" id="A0A9E8LYR3"/>
<dbReference type="PROSITE" id="PS00211">
    <property type="entry name" value="ABC_TRANSPORTER_1"/>
    <property type="match status" value="2"/>
</dbReference>
<dbReference type="GO" id="GO:0005524">
    <property type="term" value="F:ATP binding"/>
    <property type="evidence" value="ECO:0007669"/>
    <property type="project" value="UniProtKB-KW"/>
</dbReference>
<keyword evidence="3" id="KW-0813">Transport</keyword>
<sequence length="548" mass="62358">MAMLETKQLSFTYPDQKQPALDNVSLSVEPGEFVILCGQSGSGKSTLLRLIKREIAPHGKKEGDLFYKGQPLEKTPPLKVSKKIGFVFQDPENQIVMDQVFDELIFGMQNIGMETDEMRKRIAEITHFFGIHHLLKKETHVLSGGQMQMINLASILLMEPEILLLDEPTAHLDPIAAKDFLHIVGRMNREFGMTVIMVEHRLEDVLSFADRLIVLEEGRILKDGPVRQVINQLSDEKNHTFSYLPAPVQLYFHYSTNKQVEEIPLTIREGKKWVQQLNVRLREIPKKSVSRKQTIYSLENVDFRYEKRGDNILKACHLSVQEGEWLAIVGANGTGKSTLLKVMAGILRPQRGWVKVNGKMLRGTIPEIGYVPQNPKLLFSSDTIYEELSNQIPINNRDKGRKKLTELITFFNLESLLNRHPYDISGGEMQKVAIASVLLSSPKILLLDEPTRGLDPTAKRELGTLLKKLQEQNMTIVTITHDIEYAASFADRCAMMFQGAITVQSPTEEFFKGNHFYTTMINRMTRGSNVPEVITVEEAKEKWDLEEE</sequence>